<accession>A0ABP9N567</accession>
<evidence type="ECO:0000256" key="2">
    <source>
        <dbReference type="ARBA" id="ARBA00023125"/>
    </source>
</evidence>
<dbReference type="SUPFAM" id="SSF51306">
    <property type="entry name" value="LexA/Signal peptidase"/>
    <property type="match status" value="1"/>
</dbReference>
<name>A0ABP9N567_9GAMM</name>
<dbReference type="CDD" id="cd06529">
    <property type="entry name" value="S24_LexA-like"/>
    <property type="match status" value="1"/>
</dbReference>
<reference evidence="6" key="1">
    <citation type="journal article" date="2019" name="Int. J. Syst. Evol. Microbiol.">
        <title>The Global Catalogue of Microorganisms (GCM) 10K type strain sequencing project: providing services to taxonomists for standard genome sequencing and annotation.</title>
        <authorList>
            <consortium name="The Broad Institute Genomics Platform"/>
            <consortium name="The Broad Institute Genome Sequencing Center for Infectious Disease"/>
            <person name="Wu L."/>
            <person name="Ma J."/>
        </authorList>
    </citation>
    <scope>NUCLEOTIDE SEQUENCE [LARGE SCALE GENOMIC DNA]</scope>
    <source>
        <strain evidence="6">JCM 18050</strain>
    </source>
</reference>
<dbReference type="PANTHER" id="PTHR40661">
    <property type="match status" value="1"/>
</dbReference>
<feature type="domain" description="Peptidase S24/S26A/S26B/S26C" evidence="4">
    <location>
        <begin position="128"/>
        <end position="234"/>
    </location>
</feature>
<protein>
    <recommendedName>
        <fullName evidence="4">Peptidase S24/S26A/S26B/S26C domain-containing protein</fullName>
    </recommendedName>
</protein>
<evidence type="ECO:0000256" key="3">
    <source>
        <dbReference type="ARBA" id="ARBA00023163"/>
    </source>
</evidence>
<keyword evidence="3" id="KW-0804">Transcription</keyword>
<dbReference type="InterPro" id="IPR039418">
    <property type="entry name" value="LexA-like"/>
</dbReference>
<gene>
    <name evidence="5" type="ORF">GCM10023211_10790</name>
</gene>
<evidence type="ECO:0000313" key="6">
    <source>
        <dbReference type="Proteomes" id="UP001500171"/>
    </source>
</evidence>
<dbReference type="Pfam" id="PF00717">
    <property type="entry name" value="Peptidase_S24"/>
    <property type="match status" value="1"/>
</dbReference>
<evidence type="ECO:0000256" key="1">
    <source>
        <dbReference type="ARBA" id="ARBA00023015"/>
    </source>
</evidence>
<dbReference type="RefSeq" id="WP_345489612.1">
    <property type="nucleotide sequence ID" value="NZ_BAABHY010000001.1"/>
</dbReference>
<keyword evidence="1" id="KW-0805">Transcription regulation</keyword>
<dbReference type="Proteomes" id="UP001500171">
    <property type="component" value="Unassembled WGS sequence"/>
</dbReference>
<dbReference type="Gene3D" id="2.10.109.10">
    <property type="entry name" value="Umud Fragment, subunit A"/>
    <property type="match status" value="1"/>
</dbReference>
<dbReference type="InterPro" id="IPR036286">
    <property type="entry name" value="LexA/Signal_pep-like_sf"/>
</dbReference>
<evidence type="ECO:0000259" key="4">
    <source>
        <dbReference type="Pfam" id="PF00717"/>
    </source>
</evidence>
<evidence type="ECO:0000313" key="5">
    <source>
        <dbReference type="EMBL" id="GAA5108456.1"/>
    </source>
</evidence>
<keyword evidence="6" id="KW-1185">Reference proteome</keyword>
<organism evidence="5 6">
    <name type="scientific">Orbus sasakiae</name>
    <dbReference type="NCBI Taxonomy" id="1078475"/>
    <lineage>
        <taxon>Bacteria</taxon>
        <taxon>Pseudomonadati</taxon>
        <taxon>Pseudomonadota</taxon>
        <taxon>Gammaproteobacteria</taxon>
        <taxon>Orbales</taxon>
        <taxon>Orbaceae</taxon>
        <taxon>Orbus</taxon>
    </lineage>
</organism>
<dbReference type="InterPro" id="IPR015927">
    <property type="entry name" value="Peptidase_S24_S26A/B/C"/>
</dbReference>
<dbReference type="PANTHER" id="PTHR40661:SF2">
    <property type="entry name" value="HTH-TYPE TRANSCRIPTIONAL REGULATOR PRTR"/>
    <property type="match status" value="1"/>
</dbReference>
<sequence>MDKYEIRRLNLLKLMQTYCNNSIKNLANQLGKDHSYVSRLLYEDGKKYKKNIADRATTDIEHAFDLPRGWLDGLSSNDQLIAKSLSDQQANTTEQLQNEMPLGKDEVAVPFYKSIESAVKKDTAHHKADPHSFIRFSRSFLRTKSIQHANILCFSVYGDSMEPRIPNGATVAIDTANKAIIDGDIYAICQGELCRIKRLYRMPHNKIRINSYNSMNNPDEIDDRKNVQILGRVFYFSAVL</sequence>
<proteinExistence type="predicted"/>
<keyword evidence="2" id="KW-0238">DNA-binding</keyword>
<comment type="caution">
    <text evidence="5">The sequence shown here is derived from an EMBL/GenBank/DDBJ whole genome shotgun (WGS) entry which is preliminary data.</text>
</comment>
<dbReference type="EMBL" id="BAABHY010000001">
    <property type="protein sequence ID" value="GAA5108456.1"/>
    <property type="molecule type" value="Genomic_DNA"/>
</dbReference>